<dbReference type="Proteomes" id="UP000003704">
    <property type="component" value="Unassembled WGS sequence"/>
</dbReference>
<keyword evidence="2" id="KW-1185">Reference proteome</keyword>
<comment type="caution">
    <text evidence="1">The sequence shown here is derived from an EMBL/GenBank/DDBJ whole genome shotgun (WGS) entry which is preliminary data.</text>
</comment>
<sequence>MRTTEAGKLLDGTSRLQAANQSRHQDGGDDGAANPRSPIELSELIDYNRAVLDQALTVIAAHEASPQADFAQHSGPHLRHVVEHYEALLEHLHERRIDYDDRRRDPQVQRSPRFARMRLQQLSALLASLRIEWLRDPLTIRLRGGLDGETVFASQSTIARELLFVASHAVHHYAMIQLYCAQDGIDLGRDFGKAPSTRHHERPPSH</sequence>
<organism evidence="1 2">
    <name type="scientific">Hydrocarboniphaga effusa AP103</name>
    <dbReference type="NCBI Taxonomy" id="1172194"/>
    <lineage>
        <taxon>Bacteria</taxon>
        <taxon>Pseudomonadati</taxon>
        <taxon>Pseudomonadota</taxon>
        <taxon>Gammaproteobacteria</taxon>
        <taxon>Nevskiales</taxon>
        <taxon>Nevskiaceae</taxon>
        <taxon>Hydrocarboniphaga</taxon>
    </lineage>
</organism>
<evidence type="ECO:0000313" key="1">
    <source>
        <dbReference type="EMBL" id="EIT71790.1"/>
    </source>
</evidence>
<name>I8TCT2_9GAMM</name>
<dbReference type="OrthoDB" id="1162179at2"/>
<dbReference type="EMBL" id="AKGD01000001">
    <property type="protein sequence ID" value="EIT71790.1"/>
    <property type="molecule type" value="Genomic_DNA"/>
</dbReference>
<evidence type="ECO:0008006" key="3">
    <source>
        <dbReference type="Google" id="ProtNLM"/>
    </source>
</evidence>
<evidence type="ECO:0000313" key="2">
    <source>
        <dbReference type="Proteomes" id="UP000003704"/>
    </source>
</evidence>
<dbReference type="PANTHER" id="PTHR39473">
    <property type="match status" value="1"/>
</dbReference>
<gene>
    <name evidence="1" type="ORF">WQQ_19270</name>
</gene>
<dbReference type="AlphaFoldDB" id="I8TCT2"/>
<dbReference type="PATRIC" id="fig|1172194.4.peg.1868"/>
<dbReference type="STRING" id="1172194.WQQ_19270"/>
<accession>I8TCT2</accession>
<dbReference type="RefSeq" id="WP_007184876.1">
    <property type="nucleotide sequence ID" value="NZ_AKGD01000001.1"/>
</dbReference>
<dbReference type="SUPFAM" id="SSF109854">
    <property type="entry name" value="DinB/YfiT-like putative metalloenzymes"/>
    <property type="match status" value="1"/>
</dbReference>
<dbReference type="InterPro" id="IPR034660">
    <property type="entry name" value="DinB/YfiT-like"/>
</dbReference>
<reference evidence="1 2" key="1">
    <citation type="journal article" date="2012" name="J. Bacteriol.">
        <title>Genome Sequence of n-Alkane-Degrading Hydrocarboniphaga effusa Strain AP103T (ATCC BAA-332T).</title>
        <authorList>
            <person name="Chang H.K."/>
            <person name="Zylstra G.J."/>
            <person name="Chae J.C."/>
        </authorList>
    </citation>
    <scope>NUCLEOTIDE SEQUENCE [LARGE SCALE GENOMIC DNA]</scope>
    <source>
        <strain evidence="1 2">AP103</strain>
    </source>
</reference>
<dbReference type="PANTHER" id="PTHR39473:SF1">
    <property type="entry name" value="DINB-LIKE DOMAIN-CONTAINING PROTEIN"/>
    <property type="match status" value="1"/>
</dbReference>
<protein>
    <recommendedName>
        <fullName evidence="3">DinB-like domain-containing protein</fullName>
    </recommendedName>
</protein>
<proteinExistence type="predicted"/>